<dbReference type="OrthoDB" id="7297112at2"/>
<dbReference type="Pfam" id="PF03372">
    <property type="entry name" value="Exo_endo_phos"/>
    <property type="match status" value="1"/>
</dbReference>
<dbReference type="KEGG" id="noy:EXE57_05500"/>
<keyword evidence="3" id="KW-1185">Reference proteome</keyword>
<dbReference type="PANTHER" id="PTHR42834:SF1">
    <property type="entry name" value="ENDONUCLEASE_EXONUCLEASE_PHOSPHATASE FAMILY PROTEIN (AFU_ORTHOLOGUE AFUA_3G09210)"/>
    <property type="match status" value="1"/>
</dbReference>
<keyword evidence="2" id="KW-0255">Endonuclease</keyword>
<name>A0A4P7GJ77_9ACTN</name>
<dbReference type="AlphaFoldDB" id="A0A4P7GJ77"/>
<proteinExistence type="predicted"/>
<dbReference type="Proteomes" id="UP000294894">
    <property type="component" value="Chromosome"/>
</dbReference>
<gene>
    <name evidence="2" type="ORF">EXE57_05500</name>
</gene>
<evidence type="ECO:0000259" key="1">
    <source>
        <dbReference type="Pfam" id="PF03372"/>
    </source>
</evidence>
<dbReference type="GO" id="GO:0004519">
    <property type="term" value="F:endonuclease activity"/>
    <property type="evidence" value="ECO:0007669"/>
    <property type="project" value="UniProtKB-KW"/>
</dbReference>
<dbReference type="RefSeq" id="WP_135074757.1">
    <property type="nucleotide sequence ID" value="NZ_CP038267.1"/>
</dbReference>
<keyword evidence="2" id="KW-0378">Hydrolase</keyword>
<evidence type="ECO:0000313" key="3">
    <source>
        <dbReference type="Proteomes" id="UP000294894"/>
    </source>
</evidence>
<evidence type="ECO:0000313" key="2">
    <source>
        <dbReference type="EMBL" id="QBR91787.1"/>
    </source>
</evidence>
<feature type="domain" description="Endonuclease/exonuclease/phosphatase" evidence="1">
    <location>
        <begin position="5"/>
        <end position="303"/>
    </location>
</feature>
<keyword evidence="2" id="KW-0540">Nuclease</keyword>
<accession>A0A4P7GJ77</accession>
<protein>
    <submittedName>
        <fullName evidence="2">Endonuclease</fullName>
    </submittedName>
</protein>
<dbReference type="Gene3D" id="3.60.10.10">
    <property type="entry name" value="Endonuclease/exonuclease/phosphatase"/>
    <property type="match status" value="1"/>
</dbReference>
<reference evidence="2 3" key="1">
    <citation type="submission" date="2019-03" db="EMBL/GenBank/DDBJ databases">
        <title>Three New Species of Nocardioides, Nocardioides euryhalodurans sp. nov., Nocardioides seonyuensis sp. nov. and Nocardioides eburneoflavus sp. nov., Iolated from Soil.</title>
        <authorList>
            <person name="Roh S.G."/>
            <person name="Lee C."/>
            <person name="Kim M.-K."/>
            <person name="Kim S.B."/>
        </authorList>
    </citation>
    <scope>NUCLEOTIDE SEQUENCE [LARGE SCALE GENOMIC DNA]</scope>
    <source>
        <strain evidence="2 3">MMS17-SY117</strain>
    </source>
</reference>
<organism evidence="2 3">
    <name type="scientific">Nocardioides euryhalodurans</name>
    <dbReference type="NCBI Taxonomy" id="2518370"/>
    <lineage>
        <taxon>Bacteria</taxon>
        <taxon>Bacillati</taxon>
        <taxon>Actinomycetota</taxon>
        <taxon>Actinomycetes</taxon>
        <taxon>Propionibacteriales</taxon>
        <taxon>Nocardioidaceae</taxon>
        <taxon>Nocardioides</taxon>
    </lineage>
</organism>
<dbReference type="InterPro" id="IPR005135">
    <property type="entry name" value="Endo/exonuclease/phosphatase"/>
</dbReference>
<dbReference type="EMBL" id="CP038267">
    <property type="protein sequence ID" value="QBR91787.1"/>
    <property type="molecule type" value="Genomic_DNA"/>
</dbReference>
<dbReference type="SUPFAM" id="SSF56219">
    <property type="entry name" value="DNase I-like"/>
    <property type="match status" value="1"/>
</dbReference>
<dbReference type="PANTHER" id="PTHR42834">
    <property type="entry name" value="ENDONUCLEASE/EXONUCLEASE/PHOSPHATASE FAMILY PROTEIN (AFU_ORTHOLOGUE AFUA_3G09210)"/>
    <property type="match status" value="1"/>
</dbReference>
<sequence>MTRIGTWNLENLFLPDDAPTAPDHRTAYEAKLDGLAAVITDLGPDVLAVQEVGSAAALADLVGRLDGDWRTALADPDGRGIRVGIVSRASLTHVEQVRDFPDRLAPVQVDDEAHTINALGRPGLRARFRLDRRTVDLVSVHLKSKLLSFPGGRFSPSDEDERARYAVYALHRRAAEAAGIRAYVTALLTAEPGASVVVAGDLNDSPQAATTQLLHGPPGSEVGTGGFDQPDVGDAQRLWNVAGFIDEEERWSRVYRGRRELIDHVLVSAPLVHDVVGATTGGIEVASIGDQPLARRNEPASDHRPVLVDLGPVTA</sequence>
<dbReference type="InterPro" id="IPR036691">
    <property type="entry name" value="Endo/exonu/phosph_ase_sf"/>
</dbReference>